<keyword evidence="5" id="KW-0862">Zinc</keyword>
<feature type="binding site" evidence="5">
    <location>
        <position position="303"/>
    </location>
    <ligand>
        <name>substrate</name>
    </ligand>
</feature>
<gene>
    <name evidence="5" type="primary">pyrC</name>
    <name evidence="7" type="ORF">CUJ83_05665</name>
</gene>
<feature type="binding site" evidence="5">
    <location>
        <position position="143"/>
    </location>
    <ligand>
        <name>Zn(2+)</name>
        <dbReference type="ChEBI" id="CHEBI:29105"/>
        <label>1</label>
    </ligand>
</feature>
<name>A0AAP2RCR6_9EURY</name>
<dbReference type="InterPro" id="IPR004722">
    <property type="entry name" value="DHOase"/>
</dbReference>
<comment type="caution">
    <text evidence="7">The sequence shown here is derived from an EMBL/GenBank/DDBJ whole genome shotgun (WGS) entry which is preliminary data.</text>
</comment>
<comment type="cofactor">
    <cofactor evidence="5">
        <name>Zn(2+)</name>
        <dbReference type="ChEBI" id="CHEBI:29105"/>
    </cofactor>
    <text evidence="5">Binds 2 Zn(2+) ions per subunit.</text>
</comment>
<dbReference type="InterPro" id="IPR050138">
    <property type="entry name" value="DHOase/Allantoinase_Hydrolase"/>
</dbReference>
<keyword evidence="8" id="KW-1185">Reference proteome</keyword>
<dbReference type="InterPro" id="IPR002195">
    <property type="entry name" value="Dihydroorotase_CS"/>
</dbReference>
<dbReference type="FunFam" id="3.20.20.140:FF:000174">
    <property type="entry name" value="Dihydropyrimidinase-related protein 2"/>
    <property type="match status" value="1"/>
</dbReference>
<dbReference type="EMBL" id="PGCK01000003">
    <property type="protein sequence ID" value="MCD1294486.1"/>
    <property type="molecule type" value="Genomic_DNA"/>
</dbReference>
<evidence type="ECO:0000256" key="1">
    <source>
        <dbReference type="ARBA" id="ARBA00008829"/>
    </source>
</evidence>
<dbReference type="GO" id="GO:0005737">
    <property type="term" value="C:cytoplasm"/>
    <property type="evidence" value="ECO:0007669"/>
    <property type="project" value="TreeGrafter"/>
</dbReference>
<keyword evidence="2 5" id="KW-0479">Metal-binding</keyword>
<comment type="function">
    <text evidence="5">Catalyzes the reversible cyclization of carbamoyl aspartate to dihydroorotate.</text>
</comment>
<evidence type="ECO:0000256" key="5">
    <source>
        <dbReference type="HAMAP-Rule" id="MF_00220"/>
    </source>
</evidence>
<proteinExistence type="inferred from homology"/>
<comment type="similarity">
    <text evidence="5">Belongs to the metallo-dependent hydrolases superfamily. DHOase family. Class I DHOase subfamily.</text>
</comment>
<dbReference type="EC" id="3.5.2.3" evidence="5"/>
<comment type="catalytic activity">
    <reaction evidence="5">
        <text>(S)-dihydroorotate + H2O = N-carbamoyl-L-aspartate + H(+)</text>
        <dbReference type="Rhea" id="RHEA:24296"/>
        <dbReference type="ChEBI" id="CHEBI:15377"/>
        <dbReference type="ChEBI" id="CHEBI:15378"/>
        <dbReference type="ChEBI" id="CHEBI:30864"/>
        <dbReference type="ChEBI" id="CHEBI:32814"/>
        <dbReference type="EC" id="3.5.2.3"/>
    </reaction>
</comment>
<dbReference type="CDD" id="cd01318">
    <property type="entry name" value="DHOase_IIb"/>
    <property type="match status" value="1"/>
</dbReference>
<keyword evidence="4 5" id="KW-0665">Pyrimidine biosynthesis</keyword>
<dbReference type="Gene3D" id="3.20.20.140">
    <property type="entry name" value="Metal-dependent hydrolases"/>
    <property type="match status" value="1"/>
</dbReference>
<comment type="similarity">
    <text evidence="1">Belongs to the metallo-dependent hydrolases superfamily. Hydantoinase/dihydropyrimidinase family.</text>
</comment>
<dbReference type="InterPro" id="IPR032466">
    <property type="entry name" value="Metal_Hydrolase"/>
</dbReference>
<organism evidence="7 8">
    <name type="scientific">Methanooceanicella nereidis</name>
    <dbReference type="NCBI Taxonomy" id="2052831"/>
    <lineage>
        <taxon>Archaea</taxon>
        <taxon>Methanobacteriati</taxon>
        <taxon>Methanobacteriota</taxon>
        <taxon>Stenosarchaea group</taxon>
        <taxon>Methanomicrobia</taxon>
        <taxon>Methanocellales</taxon>
        <taxon>Methanocellaceae</taxon>
        <taxon>Methanooceanicella</taxon>
    </lineage>
</organism>
<evidence type="ECO:0000256" key="2">
    <source>
        <dbReference type="ARBA" id="ARBA00022723"/>
    </source>
</evidence>
<dbReference type="GO" id="GO:0008270">
    <property type="term" value="F:zinc ion binding"/>
    <property type="evidence" value="ECO:0007669"/>
    <property type="project" value="UniProtKB-UniRule"/>
</dbReference>
<dbReference type="InterPro" id="IPR006680">
    <property type="entry name" value="Amidohydro-rel"/>
</dbReference>
<dbReference type="GO" id="GO:0006145">
    <property type="term" value="P:purine nucleobase catabolic process"/>
    <property type="evidence" value="ECO:0007669"/>
    <property type="project" value="TreeGrafter"/>
</dbReference>
<feature type="binding site" evidence="5">
    <location>
        <position position="91"/>
    </location>
    <ligand>
        <name>substrate</name>
    </ligand>
</feature>
<comment type="caution">
    <text evidence="5">Lacks conserved residue(s) required for the propagation of feature annotation.</text>
</comment>
<feature type="binding site" evidence="5">
    <location>
        <position position="299"/>
    </location>
    <ligand>
        <name>Zn(2+)</name>
        <dbReference type="ChEBI" id="CHEBI:29105"/>
        <label>1</label>
    </ligand>
</feature>
<dbReference type="Pfam" id="PF01979">
    <property type="entry name" value="Amidohydro_1"/>
    <property type="match status" value="1"/>
</dbReference>
<reference evidence="7 8" key="1">
    <citation type="submission" date="2017-11" db="EMBL/GenBank/DDBJ databases">
        <title>Isolation and Characterization of Family Methanocellaceae Species from Potential Methane Hydrate Area Offshore Southwestern Taiwan.</title>
        <authorList>
            <person name="Zhang W.-L."/>
            <person name="Chen W.-C."/>
            <person name="Lai M.-C."/>
            <person name="Chen S.-C."/>
        </authorList>
    </citation>
    <scope>NUCLEOTIDE SEQUENCE [LARGE SCALE GENOMIC DNA]</scope>
    <source>
        <strain evidence="7 8">CWC-04</strain>
    </source>
</reference>
<comment type="pathway">
    <text evidence="5">Pyrimidine metabolism; UMP biosynthesis via de novo pathway; (S)-dihydroorotate from bicarbonate: step 3/3.</text>
</comment>
<evidence type="ECO:0000313" key="8">
    <source>
        <dbReference type="Proteomes" id="UP001320159"/>
    </source>
</evidence>
<evidence type="ECO:0000256" key="3">
    <source>
        <dbReference type="ARBA" id="ARBA00022801"/>
    </source>
</evidence>
<keyword evidence="3 5" id="KW-0378">Hydrolase</keyword>
<dbReference type="NCBIfam" id="NF002668">
    <property type="entry name" value="PRK02382.1"/>
    <property type="match status" value="1"/>
</dbReference>
<dbReference type="GO" id="GO:0004151">
    <property type="term" value="F:dihydroorotase activity"/>
    <property type="evidence" value="ECO:0007669"/>
    <property type="project" value="UniProtKB-UniRule"/>
</dbReference>
<feature type="binding site" evidence="5">
    <location>
        <position position="59"/>
    </location>
    <ligand>
        <name>Zn(2+)</name>
        <dbReference type="ChEBI" id="CHEBI:29105"/>
        <label>1</label>
    </ligand>
</feature>
<protein>
    <recommendedName>
        <fullName evidence="5">Dihydroorotase</fullName>
        <shortName evidence="5">DHOase</shortName>
        <ecNumber evidence="5">3.5.2.3</ecNumber>
    </recommendedName>
</protein>
<feature type="binding site" evidence="5">
    <location>
        <begin position="59"/>
        <end position="61"/>
    </location>
    <ligand>
        <name>substrate</name>
    </ligand>
</feature>
<sequence length="453" mass="49907">MYGLVVENAKVCFDDNIVTCSIGIDGGKIRKIAKIIKGEETYDARGLLALPGAIDTHVHFRDMEQEEKETWVTGSRSALYGGVTTVIDMPNTSPPTFDRDSFDMKLAIAKNSSMIDFGINAGVSTDLDELPRLWKKGAMAFGEIFMAKSTGGFNVDEDTLRDALRMISKMGATASIHAEDEALHEELKKALKNDTSPSVHSQMRPVESEINAVMGAIRLVKETRVAMHLTHISTAKTIELIKGEGITCDVTPHHLLLHMKHWDKLGARAKMNPPIRHDREINALWEGVNDGSIDVLASDHAPHTKEEKDTDVRSAPSGVPGVETMMPLMLKAVYDRKLSLKRLIDMASENPARIFGIEGKGRIQEGYDADIMFVDMSAVKMITAADLHSKAGWTPFEGFEGIFPVAVMQRGNILLDGKEFYAKRGDGNFLRGKGYRPHSIKGMKKMLAGRSGK</sequence>
<dbReference type="NCBIfam" id="TIGR00857">
    <property type="entry name" value="pyrC_multi"/>
    <property type="match status" value="1"/>
</dbReference>
<feature type="binding site" evidence="5">
    <location>
        <position position="57"/>
    </location>
    <ligand>
        <name>Zn(2+)</name>
        <dbReference type="ChEBI" id="CHEBI:29105"/>
        <label>1</label>
    </ligand>
</feature>
<dbReference type="Gene3D" id="2.30.40.10">
    <property type="entry name" value="Urease, subunit C, domain 1"/>
    <property type="match status" value="1"/>
</dbReference>
<dbReference type="GO" id="GO:0004038">
    <property type="term" value="F:allantoinase activity"/>
    <property type="evidence" value="ECO:0007669"/>
    <property type="project" value="TreeGrafter"/>
</dbReference>
<dbReference type="SUPFAM" id="SSF51556">
    <property type="entry name" value="Metallo-dependent hydrolases"/>
    <property type="match status" value="1"/>
</dbReference>
<dbReference type="HAMAP" id="MF_00220_A">
    <property type="entry name" value="PyrC_classI_A"/>
    <property type="match status" value="1"/>
</dbReference>
<evidence type="ECO:0000259" key="6">
    <source>
        <dbReference type="Pfam" id="PF01979"/>
    </source>
</evidence>
<dbReference type="AlphaFoldDB" id="A0AAP2RCR6"/>
<accession>A0AAP2RCR6</accession>
<feature type="binding site" evidence="5">
    <location>
        <position position="231"/>
    </location>
    <ligand>
        <name>Zn(2+)</name>
        <dbReference type="ChEBI" id="CHEBI:29105"/>
        <label>2</label>
    </ligand>
</feature>
<evidence type="ECO:0000313" key="7">
    <source>
        <dbReference type="EMBL" id="MCD1294486.1"/>
    </source>
</evidence>
<dbReference type="SUPFAM" id="SSF51338">
    <property type="entry name" value="Composite domain of metallo-dependent hydrolases"/>
    <property type="match status" value="1"/>
</dbReference>
<dbReference type="PANTHER" id="PTHR43668">
    <property type="entry name" value="ALLANTOINASE"/>
    <property type="match status" value="1"/>
</dbReference>
<feature type="domain" description="Amidohydrolase-related" evidence="6">
    <location>
        <begin position="49"/>
        <end position="380"/>
    </location>
</feature>
<feature type="active site" evidence="5">
    <location>
        <position position="299"/>
    </location>
</feature>
<dbReference type="PANTHER" id="PTHR43668:SF2">
    <property type="entry name" value="ALLANTOINASE"/>
    <property type="match status" value="1"/>
</dbReference>
<feature type="binding site" evidence="5">
    <location>
        <position position="177"/>
    </location>
    <ligand>
        <name>Zn(2+)</name>
        <dbReference type="ChEBI" id="CHEBI:29105"/>
        <label>2</label>
    </ligand>
</feature>
<dbReference type="GO" id="GO:0044205">
    <property type="term" value="P:'de novo' UMP biosynthetic process"/>
    <property type="evidence" value="ECO:0007669"/>
    <property type="project" value="UniProtKB-UniRule"/>
</dbReference>
<dbReference type="InterPro" id="IPR011059">
    <property type="entry name" value="Metal-dep_hydrolase_composite"/>
</dbReference>
<evidence type="ECO:0000256" key="4">
    <source>
        <dbReference type="ARBA" id="ARBA00022975"/>
    </source>
</evidence>
<feature type="binding site" evidence="5">
    <location>
        <position position="143"/>
    </location>
    <ligand>
        <name>Zn(2+)</name>
        <dbReference type="ChEBI" id="CHEBI:29105"/>
        <label>2</label>
    </ligand>
</feature>
<dbReference type="PROSITE" id="PS00483">
    <property type="entry name" value="DIHYDROOROTASE_2"/>
    <property type="match status" value="1"/>
</dbReference>
<dbReference type="RefSeq" id="WP_230741314.1">
    <property type="nucleotide sequence ID" value="NZ_PGCK01000003.1"/>
</dbReference>
<dbReference type="Proteomes" id="UP001320159">
    <property type="component" value="Unassembled WGS sequence"/>
</dbReference>